<dbReference type="SUPFAM" id="SSF55785">
    <property type="entry name" value="PYP-like sensor domain (PAS domain)"/>
    <property type="match status" value="1"/>
</dbReference>
<feature type="transmembrane region" description="Helical" evidence="14">
    <location>
        <begin position="184"/>
        <end position="203"/>
    </location>
</feature>
<keyword evidence="12" id="KW-0902">Two-component regulatory system</keyword>
<evidence type="ECO:0000259" key="16">
    <source>
        <dbReference type="PROSITE" id="PS50885"/>
    </source>
</evidence>
<dbReference type="SUPFAM" id="SSF55874">
    <property type="entry name" value="ATPase domain of HSP90 chaperone/DNA topoisomerase II/histidine kinase"/>
    <property type="match status" value="1"/>
</dbReference>
<dbReference type="InterPro" id="IPR003661">
    <property type="entry name" value="HisK_dim/P_dom"/>
</dbReference>
<protein>
    <recommendedName>
        <fullName evidence="3">histidine kinase</fullName>
        <ecNumber evidence="3">2.7.13.3</ecNumber>
    </recommendedName>
</protein>
<keyword evidence="8" id="KW-0547">Nucleotide-binding</keyword>
<dbReference type="GO" id="GO:0005524">
    <property type="term" value="F:ATP binding"/>
    <property type="evidence" value="ECO:0007669"/>
    <property type="project" value="UniProtKB-KW"/>
</dbReference>
<evidence type="ECO:0000256" key="8">
    <source>
        <dbReference type="ARBA" id="ARBA00022741"/>
    </source>
</evidence>
<dbReference type="InterPro" id="IPR035965">
    <property type="entry name" value="PAS-like_dom_sf"/>
</dbReference>
<keyword evidence="18" id="KW-1185">Reference proteome</keyword>
<evidence type="ECO:0000256" key="3">
    <source>
        <dbReference type="ARBA" id="ARBA00012438"/>
    </source>
</evidence>
<dbReference type="EMBL" id="JASTZU010000034">
    <property type="protein sequence ID" value="MDL4840705.1"/>
    <property type="molecule type" value="Genomic_DNA"/>
</dbReference>
<evidence type="ECO:0000313" key="18">
    <source>
        <dbReference type="Proteomes" id="UP001235343"/>
    </source>
</evidence>
<dbReference type="InterPro" id="IPR050398">
    <property type="entry name" value="HssS/ArlS-like"/>
</dbReference>
<dbReference type="Gene3D" id="1.10.287.130">
    <property type="match status" value="1"/>
</dbReference>
<evidence type="ECO:0000256" key="1">
    <source>
        <dbReference type="ARBA" id="ARBA00000085"/>
    </source>
</evidence>
<dbReference type="InterPro" id="IPR036097">
    <property type="entry name" value="HisK_dim/P_sf"/>
</dbReference>
<sequence length="598" mass="68434">MKFSLEKVSFRNRILTILLLITFLFSSFALVLVHSISDVSDVTSKINNENIPNIGWLSYWEKELDIKEYMVKNYMENDFEVDFISTYELNELESNKQWRDKHGPVPESLEDISLDIDFLDFMIINNVNGLLAYNDLNAAKSYINENFLPQLNSIRQEIIVKKEKEMELLEGNTGAFPSIIEKSLWLLILLLLGSIILSIVYSIRISANLTKPVANMIENVNRIANGNYGLTLEQSKQVELAQLTQSINQMSLSLKDSFQTIITEKVKTEQIFDSLPIGIITVEKCTSHFELNSTAIDFLQMDENKFNKLINREYQGDNQAFWQVLLSRENCHNKKINYVKEKTLYQMMVSQTEIIDRSHNVTGRVFYFVDITDFEALTKRMHQSEKLALLGEMAAASAHEIRNPLAVIHGFISLMNTSMSEENKSQYHIPLLIKEVDRLNHIVEDMLLMAKPSEPIIEKGMIKEAVDDILPLISNSSDIEFNVDIDDIPILVDLKQMKQVLLNLIRNSMEAVEKDVKITIYSQVENDKYQLYIKDNGPGISETIQSQLFEPFLSSKESGTGLGLNIVKRIIENHNGKIKLINTSEKGTTFLIELPLAI</sequence>
<dbReference type="Gene3D" id="3.30.565.10">
    <property type="entry name" value="Histidine kinase-like ATPase, C-terminal domain"/>
    <property type="match status" value="1"/>
</dbReference>
<evidence type="ECO:0000256" key="9">
    <source>
        <dbReference type="ARBA" id="ARBA00022777"/>
    </source>
</evidence>
<dbReference type="Pfam" id="PF00512">
    <property type="entry name" value="HisKA"/>
    <property type="match status" value="1"/>
</dbReference>
<feature type="domain" description="HAMP" evidence="16">
    <location>
        <begin position="207"/>
        <end position="259"/>
    </location>
</feature>
<dbReference type="PANTHER" id="PTHR45528:SF1">
    <property type="entry name" value="SENSOR HISTIDINE KINASE CPXA"/>
    <property type="match status" value="1"/>
</dbReference>
<keyword evidence="13 14" id="KW-0472">Membrane</keyword>
<comment type="caution">
    <text evidence="17">The sequence shown here is derived from an EMBL/GenBank/DDBJ whole genome shotgun (WGS) entry which is preliminary data.</text>
</comment>
<reference evidence="17 18" key="1">
    <citation type="submission" date="2023-06" db="EMBL/GenBank/DDBJ databases">
        <title>Aquibacillus rhizosphaerae LR5S19.</title>
        <authorList>
            <person name="Sun J.-Q."/>
        </authorList>
    </citation>
    <scope>NUCLEOTIDE SEQUENCE [LARGE SCALE GENOMIC DNA]</scope>
    <source>
        <strain evidence="17 18">LR5S19</strain>
    </source>
</reference>
<evidence type="ECO:0000259" key="15">
    <source>
        <dbReference type="PROSITE" id="PS50109"/>
    </source>
</evidence>
<evidence type="ECO:0000256" key="13">
    <source>
        <dbReference type="ARBA" id="ARBA00023136"/>
    </source>
</evidence>
<dbReference type="CDD" id="cd06225">
    <property type="entry name" value="HAMP"/>
    <property type="match status" value="1"/>
</dbReference>
<dbReference type="Gene3D" id="1.10.8.500">
    <property type="entry name" value="HAMP domain in histidine kinase"/>
    <property type="match status" value="1"/>
</dbReference>
<dbReference type="Pfam" id="PF00672">
    <property type="entry name" value="HAMP"/>
    <property type="match status" value="1"/>
</dbReference>
<feature type="domain" description="Histidine kinase" evidence="15">
    <location>
        <begin position="396"/>
        <end position="598"/>
    </location>
</feature>
<dbReference type="InterPro" id="IPR003594">
    <property type="entry name" value="HATPase_dom"/>
</dbReference>
<evidence type="ECO:0000256" key="10">
    <source>
        <dbReference type="ARBA" id="ARBA00022840"/>
    </source>
</evidence>
<evidence type="ECO:0000256" key="7">
    <source>
        <dbReference type="ARBA" id="ARBA00022692"/>
    </source>
</evidence>
<evidence type="ECO:0000313" key="17">
    <source>
        <dbReference type="EMBL" id="MDL4840705.1"/>
    </source>
</evidence>
<dbReference type="PRINTS" id="PR00344">
    <property type="entry name" value="BCTRLSENSOR"/>
</dbReference>
<dbReference type="PANTHER" id="PTHR45528">
    <property type="entry name" value="SENSOR HISTIDINE KINASE CPXA"/>
    <property type="match status" value="1"/>
</dbReference>
<accession>A0ABT7L4A6</accession>
<comment type="subcellular location">
    <subcellularLocation>
        <location evidence="2">Cell membrane</location>
        <topology evidence="2">Multi-pass membrane protein</topology>
    </subcellularLocation>
</comment>
<dbReference type="Gene3D" id="3.30.450.20">
    <property type="entry name" value="PAS domain"/>
    <property type="match status" value="1"/>
</dbReference>
<gene>
    <name evidence="17" type="ORF">QQS35_09615</name>
</gene>
<dbReference type="InterPro" id="IPR036890">
    <property type="entry name" value="HATPase_C_sf"/>
</dbReference>
<evidence type="ECO:0000256" key="4">
    <source>
        <dbReference type="ARBA" id="ARBA00022475"/>
    </source>
</evidence>
<dbReference type="SMART" id="SM00387">
    <property type="entry name" value="HATPase_c"/>
    <property type="match status" value="1"/>
</dbReference>
<dbReference type="RefSeq" id="WP_285931836.1">
    <property type="nucleotide sequence ID" value="NZ_JASTZU010000034.1"/>
</dbReference>
<dbReference type="Pfam" id="PF02518">
    <property type="entry name" value="HATPase_c"/>
    <property type="match status" value="1"/>
</dbReference>
<keyword evidence="10 17" id="KW-0067">ATP-binding</keyword>
<keyword evidence="11 14" id="KW-1133">Transmembrane helix</keyword>
<evidence type="ECO:0000256" key="6">
    <source>
        <dbReference type="ARBA" id="ARBA00022679"/>
    </source>
</evidence>
<comment type="catalytic activity">
    <reaction evidence="1">
        <text>ATP + protein L-histidine = ADP + protein N-phospho-L-histidine.</text>
        <dbReference type="EC" id="2.7.13.3"/>
    </reaction>
</comment>
<dbReference type="SMART" id="SM00388">
    <property type="entry name" value="HisKA"/>
    <property type="match status" value="1"/>
</dbReference>
<keyword evidence="5" id="KW-0597">Phosphoprotein</keyword>
<dbReference type="Proteomes" id="UP001235343">
    <property type="component" value="Unassembled WGS sequence"/>
</dbReference>
<keyword evidence="4" id="KW-1003">Cell membrane</keyword>
<dbReference type="CDD" id="cd00082">
    <property type="entry name" value="HisKA"/>
    <property type="match status" value="1"/>
</dbReference>
<dbReference type="PROSITE" id="PS50885">
    <property type="entry name" value="HAMP"/>
    <property type="match status" value="1"/>
</dbReference>
<name>A0ABT7L4A6_9BACI</name>
<keyword evidence="9" id="KW-0418">Kinase</keyword>
<evidence type="ECO:0000256" key="14">
    <source>
        <dbReference type="SAM" id="Phobius"/>
    </source>
</evidence>
<keyword evidence="7 14" id="KW-0812">Transmembrane</keyword>
<organism evidence="17 18">
    <name type="scientific">Aquibacillus rhizosphaerae</name>
    <dbReference type="NCBI Taxonomy" id="3051431"/>
    <lineage>
        <taxon>Bacteria</taxon>
        <taxon>Bacillati</taxon>
        <taxon>Bacillota</taxon>
        <taxon>Bacilli</taxon>
        <taxon>Bacillales</taxon>
        <taxon>Bacillaceae</taxon>
        <taxon>Aquibacillus</taxon>
    </lineage>
</organism>
<keyword evidence="6" id="KW-0808">Transferase</keyword>
<dbReference type="InterPro" id="IPR005467">
    <property type="entry name" value="His_kinase_dom"/>
</dbReference>
<dbReference type="InterPro" id="IPR004358">
    <property type="entry name" value="Sig_transdc_His_kin-like_C"/>
</dbReference>
<proteinExistence type="predicted"/>
<evidence type="ECO:0000256" key="11">
    <source>
        <dbReference type="ARBA" id="ARBA00022989"/>
    </source>
</evidence>
<dbReference type="PROSITE" id="PS50109">
    <property type="entry name" value="HIS_KIN"/>
    <property type="match status" value="1"/>
</dbReference>
<evidence type="ECO:0000256" key="2">
    <source>
        <dbReference type="ARBA" id="ARBA00004651"/>
    </source>
</evidence>
<dbReference type="InterPro" id="IPR003660">
    <property type="entry name" value="HAMP_dom"/>
</dbReference>
<dbReference type="SMART" id="SM00304">
    <property type="entry name" value="HAMP"/>
    <property type="match status" value="1"/>
</dbReference>
<evidence type="ECO:0000256" key="12">
    <source>
        <dbReference type="ARBA" id="ARBA00023012"/>
    </source>
</evidence>
<dbReference type="EC" id="2.7.13.3" evidence="3"/>
<dbReference type="SUPFAM" id="SSF158472">
    <property type="entry name" value="HAMP domain-like"/>
    <property type="match status" value="1"/>
</dbReference>
<evidence type="ECO:0000256" key="5">
    <source>
        <dbReference type="ARBA" id="ARBA00022553"/>
    </source>
</evidence>
<dbReference type="SUPFAM" id="SSF47384">
    <property type="entry name" value="Homodimeric domain of signal transducing histidine kinase"/>
    <property type="match status" value="1"/>
</dbReference>
<dbReference type="CDD" id="cd00075">
    <property type="entry name" value="HATPase"/>
    <property type="match status" value="1"/>
</dbReference>